<dbReference type="PANTHER" id="PTHR37984">
    <property type="entry name" value="PROTEIN CBG26694"/>
    <property type="match status" value="1"/>
</dbReference>
<sequence>MTDVTERQIVKEDRADSDGQRSLKAPAVVNTAVKAEEGYLSQEHSDDVIRQAQEIAIGDDHPVEDDQELELSDRKIQNATGLNREGDVTDETQTKSVVYRHDGGDLFAEDVEQHMALLPDIIAPTKKVAIHDIQVGDPGVPLTDDQEKLRQLIYKNRHLLIGKENALPPAARGAVCDIDVGGAKPIAQRVRPVAHKYREKLADLIKGLLSAKIIQPSISPWASPIVVIIKKNGEDIRLCIDYRAVNQLTRLMIPYATDQQIITRLG</sequence>
<dbReference type="Gene3D" id="3.10.10.10">
    <property type="entry name" value="HIV Type 1 Reverse Transcriptase, subunit A, domain 1"/>
    <property type="match status" value="1"/>
</dbReference>
<dbReference type="AlphaFoldDB" id="A0AAV1VD86"/>
<gene>
    <name evidence="2" type="ORF">PM001_LOCUS30064</name>
</gene>
<protein>
    <recommendedName>
        <fullName evidence="4">Reverse transcriptase</fullName>
    </recommendedName>
</protein>
<evidence type="ECO:0000313" key="2">
    <source>
        <dbReference type="EMBL" id="CAK7944914.1"/>
    </source>
</evidence>
<evidence type="ECO:0000256" key="1">
    <source>
        <dbReference type="SAM" id="MobiDB-lite"/>
    </source>
</evidence>
<dbReference type="InterPro" id="IPR043502">
    <property type="entry name" value="DNA/RNA_pol_sf"/>
</dbReference>
<evidence type="ECO:0000313" key="3">
    <source>
        <dbReference type="Proteomes" id="UP001162060"/>
    </source>
</evidence>
<dbReference type="PANTHER" id="PTHR37984:SF5">
    <property type="entry name" value="PROTEIN NYNRIN-LIKE"/>
    <property type="match status" value="1"/>
</dbReference>
<dbReference type="Proteomes" id="UP001162060">
    <property type="component" value="Unassembled WGS sequence"/>
</dbReference>
<dbReference type="SUPFAM" id="SSF56672">
    <property type="entry name" value="DNA/RNA polymerases"/>
    <property type="match status" value="1"/>
</dbReference>
<organism evidence="2 3">
    <name type="scientific">Peronospora matthiolae</name>
    <dbReference type="NCBI Taxonomy" id="2874970"/>
    <lineage>
        <taxon>Eukaryota</taxon>
        <taxon>Sar</taxon>
        <taxon>Stramenopiles</taxon>
        <taxon>Oomycota</taxon>
        <taxon>Peronosporomycetes</taxon>
        <taxon>Peronosporales</taxon>
        <taxon>Peronosporaceae</taxon>
        <taxon>Peronospora</taxon>
    </lineage>
</organism>
<comment type="caution">
    <text evidence="2">The sequence shown here is derived from an EMBL/GenBank/DDBJ whole genome shotgun (WGS) entry which is preliminary data.</text>
</comment>
<dbReference type="InterPro" id="IPR050951">
    <property type="entry name" value="Retrovirus_Pol_polyprotein"/>
</dbReference>
<proteinExistence type="predicted"/>
<reference evidence="2" key="1">
    <citation type="submission" date="2024-01" db="EMBL/GenBank/DDBJ databases">
        <authorList>
            <person name="Webb A."/>
        </authorList>
    </citation>
    <scope>NUCLEOTIDE SEQUENCE</scope>
    <source>
        <strain evidence="2">Pm1</strain>
    </source>
</reference>
<name>A0AAV1VD86_9STRA</name>
<dbReference type="EMBL" id="CAKLBY020000311">
    <property type="protein sequence ID" value="CAK7944914.1"/>
    <property type="molecule type" value="Genomic_DNA"/>
</dbReference>
<accession>A0AAV1VD86</accession>
<feature type="compositionally biased region" description="Basic and acidic residues" evidence="1">
    <location>
        <begin position="1"/>
        <end position="21"/>
    </location>
</feature>
<evidence type="ECO:0008006" key="4">
    <source>
        <dbReference type="Google" id="ProtNLM"/>
    </source>
</evidence>
<feature type="region of interest" description="Disordered" evidence="1">
    <location>
        <begin position="1"/>
        <end position="24"/>
    </location>
</feature>